<evidence type="ECO:0000313" key="14">
    <source>
        <dbReference type="Proteomes" id="UP001596422"/>
    </source>
</evidence>
<comment type="caution">
    <text evidence="13">The sequence shown here is derived from an EMBL/GenBank/DDBJ whole genome shotgun (WGS) entry which is preliminary data.</text>
</comment>
<keyword evidence="14" id="KW-1185">Reference proteome</keyword>
<comment type="subunit">
    <text evidence="2">Homotrimer.</text>
</comment>
<evidence type="ECO:0000256" key="10">
    <source>
        <dbReference type="ARBA" id="ARBA00023237"/>
    </source>
</evidence>
<dbReference type="PRINTS" id="PR00184">
    <property type="entry name" value="NEISSPPORIN"/>
</dbReference>
<keyword evidence="7" id="KW-0406">Ion transport</keyword>
<comment type="subcellular location">
    <subcellularLocation>
        <location evidence="1">Cell outer membrane</location>
        <topology evidence="1">Multi-pass membrane protein</topology>
    </subcellularLocation>
</comment>
<evidence type="ECO:0000259" key="12">
    <source>
        <dbReference type="Pfam" id="PF13609"/>
    </source>
</evidence>
<dbReference type="EMBL" id="JBHSWE010000001">
    <property type="protein sequence ID" value="MFC6668885.1"/>
    <property type="molecule type" value="Genomic_DNA"/>
</dbReference>
<evidence type="ECO:0000256" key="6">
    <source>
        <dbReference type="ARBA" id="ARBA00022729"/>
    </source>
</evidence>
<evidence type="ECO:0000256" key="7">
    <source>
        <dbReference type="ARBA" id="ARBA00023065"/>
    </source>
</evidence>
<feature type="chain" id="PRO_5047461764" evidence="11">
    <location>
        <begin position="23"/>
        <end position="318"/>
    </location>
</feature>
<keyword evidence="3" id="KW-0813">Transport</keyword>
<proteinExistence type="predicted"/>
<keyword evidence="10" id="KW-0998">Cell outer membrane</keyword>
<reference evidence="14" key="1">
    <citation type="journal article" date="2019" name="Int. J. Syst. Evol. Microbiol.">
        <title>The Global Catalogue of Microorganisms (GCM) 10K type strain sequencing project: providing services to taxonomists for standard genome sequencing and annotation.</title>
        <authorList>
            <consortium name="The Broad Institute Genomics Platform"/>
            <consortium name="The Broad Institute Genome Sequencing Center for Infectious Disease"/>
            <person name="Wu L."/>
            <person name="Ma J."/>
        </authorList>
    </citation>
    <scope>NUCLEOTIDE SEQUENCE [LARGE SCALE GENOMIC DNA]</scope>
    <source>
        <strain evidence="14">NBRC 111756</strain>
    </source>
</reference>
<feature type="signal peptide" evidence="11">
    <location>
        <begin position="1"/>
        <end position="22"/>
    </location>
</feature>
<dbReference type="Pfam" id="PF13609">
    <property type="entry name" value="Porin_4"/>
    <property type="match status" value="1"/>
</dbReference>
<feature type="domain" description="Porin" evidence="12">
    <location>
        <begin position="7"/>
        <end position="302"/>
    </location>
</feature>
<dbReference type="InterPro" id="IPR050298">
    <property type="entry name" value="Gram-neg_bact_OMP"/>
</dbReference>
<dbReference type="SUPFAM" id="SSF56935">
    <property type="entry name" value="Porins"/>
    <property type="match status" value="1"/>
</dbReference>
<protein>
    <submittedName>
        <fullName evidence="13">Porin</fullName>
    </submittedName>
</protein>
<evidence type="ECO:0000256" key="8">
    <source>
        <dbReference type="ARBA" id="ARBA00023114"/>
    </source>
</evidence>
<dbReference type="RefSeq" id="WP_379907442.1">
    <property type="nucleotide sequence ID" value="NZ_JBHSWE010000001.1"/>
</dbReference>
<keyword evidence="6 11" id="KW-0732">Signal</keyword>
<name>A0ABW1ZU76_9GAMM</name>
<evidence type="ECO:0000256" key="4">
    <source>
        <dbReference type="ARBA" id="ARBA00022452"/>
    </source>
</evidence>
<keyword evidence="8" id="KW-0626">Porin</keyword>
<dbReference type="Proteomes" id="UP001596422">
    <property type="component" value="Unassembled WGS sequence"/>
</dbReference>
<dbReference type="InterPro" id="IPR023614">
    <property type="entry name" value="Porin_dom_sf"/>
</dbReference>
<keyword evidence="5" id="KW-0812">Transmembrane</keyword>
<accession>A0ABW1ZU76</accession>
<evidence type="ECO:0000256" key="11">
    <source>
        <dbReference type="SAM" id="SignalP"/>
    </source>
</evidence>
<dbReference type="InterPro" id="IPR033900">
    <property type="entry name" value="Gram_neg_porin_domain"/>
</dbReference>
<keyword evidence="9" id="KW-0472">Membrane</keyword>
<evidence type="ECO:0000256" key="3">
    <source>
        <dbReference type="ARBA" id="ARBA00022448"/>
    </source>
</evidence>
<dbReference type="PANTHER" id="PTHR34501:SF9">
    <property type="entry name" value="MAJOR OUTER MEMBRANE PROTEIN P.IA"/>
    <property type="match status" value="1"/>
</dbReference>
<dbReference type="Gene3D" id="2.40.160.10">
    <property type="entry name" value="Porin"/>
    <property type="match status" value="1"/>
</dbReference>
<keyword evidence="4" id="KW-1134">Transmembrane beta strand</keyword>
<evidence type="ECO:0000256" key="1">
    <source>
        <dbReference type="ARBA" id="ARBA00004571"/>
    </source>
</evidence>
<sequence length="318" mass="33726">MKKSLIALAVAGAMTAPIVAQADATLYGNVEVEAIFGDNFATGEGADADLEVDDAIIGVKGASDLENLEGVQAYYQMEVEFNRNADPFGSTDTGSVVTRKALVGLESDFGYLIFGRQNNLANAAEVMDKYAESFSTNNYFAVVDRLGNAASYVTPKFAGFEAYGQIVVDGEGDDARDDVDGGTVGFNYNLGGFGASVSYMEWDDGLGDTNEVSTVGLGYSIADLTLEGQYQNAENNSTNIDSDMWGVGAAYALGNAKIGATYMDFEIDDLDVESDEWGVYASYALGKKASVKAQYTSADVDGDSGDYDKFVVGYNVSF</sequence>
<evidence type="ECO:0000256" key="2">
    <source>
        <dbReference type="ARBA" id="ARBA00011233"/>
    </source>
</evidence>
<evidence type="ECO:0000256" key="9">
    <source>
        <dbReference type="ARBA" id="ARBA00023136"/>
    </source>
</evidence>
<dbReference type="PANTHER" id="PTHR34501">
    <property type="entry name" value="PROTEIN YDDL-RELATED"/>
    <property type="match status" value="1"/>
</dbReference>
<dbReference type="CDD" id="cd00342">
    <property type="entry name" value="gram_neg_porins"/>
    <property type="match status" value="1"/>
</dbReference>
<organism evidence="13 14">
    <name type="scientific">Marinobacterium aestuariivivens</name>
    <dbReference type="NCBI Taxonomy" id="1698799"/>
    <lineage>
        <taxon>Bacteria</taxon>
        <taxon>Pseudomonadati</taxon>
        <taxon>Pseudomonadota</taxon>
        <taxon>Gammaproteobacteria</taxon>
        <taxon>Oceanospirillales</taxon>
        <taxon>Oceanospirillaceae</taxon>
        <taxon>Marinobacterium</taxon>
    </lineage>
</organism>
<dbReference type="InterPro" id="IPR002299">
    <property type="entry name" value="Porin_Neis"/>
</dbReference>
<gene>
    <name evidence="13" type="ORF">ACFQDL_01260</name>
</gene>
<evidence type="ECO:0000256" key="5">
    <source>
        <dbReference type="ARBA" id="ARBA00022692"/>
    </source>
</evidence>
<evidence type="ECO:0000313" key="13">
    <source>
        <dbReference type="EMBL" id="MFC6668885.1"/>
    </source>
</evidence>